<sequence>MDENKPRVAIIGAGVAGITMAINLKNELRFENFTLYEKAASVGGTWRDNTYPGCSSDVSGHWYSLSSELNPDWDTYYISQPQIRSYWERLHEKHNLLAHTVFNTRVEEVQWDEHANIHKLILQDVATGERRETSAEIVIQAVGAFTTPWFPKDLPGVENFKGPLWHSLQWRHDVDLKGKRVGVIGNGCSAAQFVPIIAADPSTKVTNFGRSRQWFAEKGQYRYPRWVKWAFAHVPFLMRAYRNMIMFRSDLGWFMYQSKLPVSKMVQTVLTQYMKDNAPAQYHDALIPPYPPGCKRIIVDPGYLAALHQPNVDLVWEGVAEIVENGVKLKNGEFIPLDIIILGTGFLLVTRDVAFRGVDGITLDKYFQSQGGAIGYRGTVFPGFPNVFTVVGPNAGSGHASLLFAIEVQAQYVCKLIKPIIEGKTRSLEVTTQATDKYNKWIRKRMRDTVFLNCFSYYRGDGRDGTRNIATFPGMMSLFWWITRKPCWDDFKAVGGDAWARQRRRNGMLVRWGSLAVLLIVALPLIGRNYARVWAIISRLRSGFL</sequence>
<accession>A0ACB8AFW1</accession>
<dbReference type="EMBL" id="MU267656">
    <property type="protein sequence ID" value="KAH7912239.1"/>
    <property type="molecule type" value="Genomic_DNA"/>
</dbReference>
<evidence type="ECO:0000313" key="2">
    <source>
        <dbReference type="Proteomes" id="UP000790377"/>
    </source>
</evidence>
<gene>
    <name evidence="1" type="ORF">BJ138DRAFT_814110</name>
</gene>
<reference evidence="1" key="1">
    <citation type="journal article" date="2021" name="New Phytol.">
        <title>Evolutionary innovations through gain and loss of genes in the ectomycorrhizal Boletales.</title>
        <authorList>
            <person name="Wu G."/>
            <person name="Miyauchi S."/>
            <person name="Morin E."/>
            <person name="Kuo A."/>
            <person name="Drula E."/>
            <person name="Varga T."/>
            <person name="Kohler A."/>
            <person name="Feng B."/>
            <person name="Cao Y."/>
            <person name="Lipzen A."/>
            <person name="Daum C."/>
            <person name="Hundley H."/>
            <person name="Pangilinan J."/>
            <person name="Johnson J."/>
            <person name="Barry K."/>
            <person name="LaButti K."/>
            <person name="Ng V."/>
            <person name="Ahrendt S."/>
            <person name="Min B."/>
            <person name="Choi I.G."/>
            <person name="Park H."/>
            <person name="Plett J.M."/>
            <person name="Magnuson J."/>
            <person name="Spatafora J.W."/>
            <person name="Nagy L.G."/>
            <person name="Henrissat B."/>
            <person name="Grigoriev I.V."/>
            <person name="Yang Z.L."/>
            <person name="Xu J."/>
            <person name="Martin F.M."/>
        </authorList>
    </citation>
    <scope>NUCLEOTIDE SEQUENCE</scope>
    <source>
        <strain evidence="1">ATCC 28755</strain>
    </source>
</reference>
<proteinExistence type="predicted"/>
<organism evidence="1 2">
    <name type="scientific">Hygrophoropsis aurantiaca</name>
    <dbReference type="NCBI Taxonomy" id="72124"/>
    <lineage>
        <taxon>Eukaryota</taxon>
        <taxon>Fungi</taxon>
        <taxon>Dikarya</taxon>
        <taxon>Basidiomycota</taxon>
        <taxon>Agaricomycotina</taxon>
        <taxon>Agaricomycetes</taxon>
        <taxon>Agaricomycetidae</taxon>
        <taxon>Boletales</taxon>
        <taxon>Coniophorineae</taxon>
        <taxon>Hygrophoropsidaceae</taxon>
        <taxon>Hygrophoropsis</taxon>
    </lineage>
</organism>
<evidence type="ECO:0000313" key="1">
    <source>
        <dbReference type="EMBL" id="KAH7912239.1"/>
    </source>
</evidence>
<keyword evidence="2" id="KW-1185">Reference proteome</keyword>
<comment type="caution">
    <text evidence="1">The sequence shown here is derived from an EMBL/GenBank/DDBJ whole genome shotgun (WGS) entry which is preliminary data.</text>
</comment>
<protein>
    <submittedName>
        <fullName evidence="1">Uncharacterized protein</fullName>
    </submittedName>
</protein>
<dbReference type="Proteomes" id="UP000790377">
    <property type="component" value="Unassembled WGS sequence"/>
</dbReference>
<name>A0ACB8AFW1_9AGAM</name>